<keyword evidence="2" id="KW-0131">Cell cycle</keyword>
<protein>
    <submittedName>
        <fullName evidence="2">Cell division protein ZapA</fullName>
    </submittedName>
</protein>
<dbReference type="SUPFAM" id="SSF102829">
    <property type="entry name" value="Cell division protein ZapA-like"/>
    <property type="match status" value="1"/>
</dbReference>
<organism evidence="2 3">
    <name type="scientific">Novosphingobium clariflavum</name>
    <dbReference type="NCBI Taxonomy" id="2029884"/>
    <lineage>
        <taxon>Bacteria</taxon>
        <taxon>Pseudomonadati</taxon>
        <taxon>Pseudomonadota</taxon>
        <taxon>Alphaproteobacteria</taxon>
        <taxon>Sphingomonadales</taxon>
        <taxon>Sphingomonadaceae</taxon>
        <taxon>Novosphingobium</taxon>
    </lineage>
</organism>
<keyword evidence="3" id="KW-1185">Reference proteome</keyword>
<comment type="caution">
    <text evidence="2">The sequence shown here is derived from an EMBL/GenBank/DDBJ whole genome shotgun (WGS) entry which is preliminary data.</text>
</comment>
<dbReference type="GO" id="GO:0051301">
    <property type="term" value="P:cell division"/>
    <property type="evidence" value="ECO:0007669"/>
    <property type="project" value="UniProtKB-KW"/>
</dbReference>
<dbReference type="InterPro" id="IPR036192">
    <property type="entry name" value="Cell_div_ZapA-like_sf"/>
</dbReference>
<sequence>MSNVNLTIGGRSFTLACADGQEGHVENLGRLIDEKAAAAGAVGQTETRMLLFAAIMLADEVHNLREQDAAPPPAPPPAPAASEENASLPPEMLERLAKIAESIENLASILEEARENP</sequence>
<dbReference type="Proteomes" id="UP001589858">
    <property type="component" value="Unassembled WGS sequence"/>
</dbReference>
<dbReference type="Pfam" id="PF05164">
    <property type="entry name" value="ZapA"/>
    <property type="match status" value="1"/>
</dbReference>
<dbReference type="EMBL" id="JBHLTM010000061">
    <property type="protein sequence ID" value="MFC0686154.1"/>
    <property type="molecule type" value="Genomic_DNA"/>
</dbReference>
<keyword evidence="2" id="KW-0132">Cell division</keyword>
<evidence type="ECO:0000256" key="1">
    <source>
        <dbReference type="SAM" id="MobiDB-lite"/>
    </source>
</evidence>
<feature type="compositionally biased region" description="Pro residues" evidence="1">
    <location>
        <begin position="70"/>
        <end position="79"/>
    </location>
</feature>
<accession>A0ABV6SBE1</accession>
<proteinExistence type="predicted"/>
<evidence type="ECO:0000313" key="2">
    <source>
        <dbReference type="EMBL" id="MFC0686154.1"/>
    </source>
</evidence>
<name>A0ABV6SBE1_9SPHN</name>
<evidence type="ECO:0000313" key="3">
    <source>
        <dbReference type="Proteomes" id="UP001589858"/>
    </source>
</evidence>
<dbReference type="RefSeq" id="WP_267218866.1">
    <property type="nucleotide sequence ID" value="NZ_JAPCWC010000002.1"/>
</dbReference>
<reference evidence="2 3" key="1">
    <citation type="submission" date="2024-09" db="EMBL/GenBank/DDBJ databases">
        <authorList>
            <person name="Sun Q."/>
            <person name="Mori K."/>
        </authorList>
    </citation>
    <scope>NUCLEOTIDE SEQUENCE [LARGE SCALE GENOMIC DNA]</scope>
    <source>
        <strain evidence="2 3">CICC 11035S</strain>
    </source>
</reference>
<feature type="region of interest" description="Disordered" evidence="1">
    <location>
        <begin position="63"/>
        <end position="90"/>
    </location>
</feature>
<gene>
    <name evidence="2" type="ORF">ACFFF8_16290</name>
</gene>
<dbReference type="InterPro" id="IPR007838">
    <property type="entry name" value="Cell_div_ZapA-like"/>
</dbReference>